<name>A0A6A4F706_9STRA</name>
<dbReference type="Proteomes" id="UP000434957">
    <property type="component" value="Unassembled WGS sequence"/>
</dbReference>
<proteinExistence type="predicted"/>
<evidence type="ECO:0000313" key="2">
    <source>
        <dbReference type="EMBL" id="KAE9026507.1"/>
    </source>
</evidence>
<dbReference type="EMBL" id="QXFU01000794">
    <property type="protein sequence ID" value="KAE9020376.1"/>
    <property type="molecule type" value="Genomic_DNA"/>
</dbReference>
<dbReference type="EMBL" id="QXFV01000781">
    <property type="protein sequence ID" value="KAE9026507.1"/>
    <property type="molecule type" value="Genomic_DNA"/>
</dbReference>
<dbReference type="Proteomes" id="UP000435112">
    <property type="component" value="Unassembled WGS sequence"/>
</dbReference>
<organism evidence="3 5">
    <name type="scientific">Phytophthora rubi</name>
    <dbReference type="NCBI Taxonomy" id="129364"/>
    <lineage>
        <taxon>Eukaryota</taxon>
        <taxon>Sar</taxon>
        <taxon>Stramenopiles</taxon>
        <taxon>Oomycota</taxon>
        <taxon>Peronosporomycetes</taxon>
        <taxon>Peronosporales</taxon>
        <taxon>Peronosporaceae</taxon>
        <taxon>Phytophthora</taxon>
    </lineage>
</organism>
<evidence type="ECO:0000313" key="3">
    <source>
        <dbReference type="EMBL" id="KAE9335491.1"/>
    </source>
</evidence>
<comment type="caution">
    <text evidence="3">The sequence shown here is derived from an EMBL/GenBank/DDBJ whole genome shotgun (WGS) entry which is preliminary data.</text>
</comment>
<reference evidence="3 5" key="1">
    <citation type="submission" date="2018-08" db="EMBL/GenBank/DDBJ databases">
        <title>Genomic investigation of the strawberry pathogen Phytophthora fragariae indicates pathogenicity is determined by transcriptional variation in three key races.</title>
        <authorList>
            <person name="Adams T.M."/>
            <person name="Armitage A.D."/>
            <person name="Sobczyk M.K."/>
            <person name="Bates H.J."/>
            <person name="Dunwell J.M."/>
            <person name="Nellist C.F."/>
            <person name="Harrison R.J."/>
        </authorList>
    </citation>
    <scope>NUCLEOTIDE SEQUENCE [LARGE SCALE GENOMIC DNA]</scope>
    <source>
        <strain evidence="2 4">SCRP249</strain>
        <strain evidence="1 6">SCRP324</strain>
        <strain evidence="3 5">SCRP333</strain>
    </source>
</reference>
<evidence type="ECO:0000313" key="5">
    <source>
        <dbReference type="Proteomes" id="UP000434957"/>
    </source>
</evidence>
<evidence type="ECO:0000313" key="4">
    <source>
        <dbReference type="Proteomes" id="UP000429607"/>
    </source>
</evidence>
<dbReference type="Proteomes" id="UP000429607">
    <property type="component" value="Unassembled WGS sequence"/>
</dbReference>
<dbReference type="OrthoDB" id="10278394at2759"/>
<gene>
    <name evidence="2" type="ORF">PR001_g12183</name>
    <name evidence="1" type="ORF">PR002_g12544</name>
    <name evidence="3" type="ORF">PR003_g12988</name>
</gene>
<evidence type="ECO:0000313" key="6">
    <source>
        <dbReference type="Proteomes" id="UP000435112"/>
    </source>
</evidence>
<dbReference type="EMBL" id="QXFT01000803">
    <property type="protein sequence ID" value="KAE9335491.1"/>
    <property type="molecule type" value="Genomic_DNA"/>
</dbReference>
<evidence type="ECO:0000313" key="1">
    <source>
        <dbReference type="EMBL" id="KAE9020376.1"/>
    </source>
</evidence>
<dbReference type="PROSITE" id="PS51257">
    <property type="entry name" value="PROKAR_LIPOPROTEIN"/>
    <property type="match status" value="1"/>
</dbReference>
<dbReference type="AlphaFoldDB" id="A0A6A4F706"/>
<sequence>MRATIVHAGVCVASGACTTSTQIITNDAANAPISSSTQLNGKFNVYYYRRLIDKDHGSVRS</sequence>
<keyword evidence="5" id="KW-1185">Reference proteome</keyword>
<protein>
    <submittedName>
        <fullName evidence="3">Uncharacterized protein</fullName>
    </submittedName>
</protein>
<accession>A0A6A4F706</accession>